<keyword evidence="1" id="KW-0812">Transmembrane</keyword>
<evidence type="ECO:0000313" key="3">
    <source>
        <dbReference type="EMBL" id="SCY37967.1"/>
    </source>
</evidence>
<keyword evidence="1" id="KW-1133">Transmembrane helix</keyword>
<reference evidence="3 5" key="3">
    <citation type="submission" date="2016-10" db="EMBL/GenBank/DDBJ databases">
        <authorList>
            <person name="Varghese N."/>
            <person name="Submissions S."/>
        </authorList>
    </citation>
    <scope>NUCLEOTIDE SEQUENCE [LARGE SCALE GENOMIC DNA]</scope>
    <source>
        <strain evidence="3 5">ATCC 33218</strain>
    </source>
</reference>
<proteinExistence type="predicted"/>
<accession>A0A098GH69</accession>
<reference evidence="2" key="2">
    <citation type="submission" date="2014-09" db="EMBL/GenBank/DDBJ databases">
        <authorList>
            <person name="GOMEZ-VALERO Laura"/>
        </authorList>
    </citation>
    <scope>NUCLEOTIDE SEQUENCE</scope>
    <source>
        <strain evidence="2">ATCC33218</strain>
    </source>
</reference>
<keyword evidence="1" id="KW-0472">Membrane</keyword>
<name>A0A098GH69_LEGMI</name>
<dbReference type="Proteomes" id="UP000182998">
    <property type="component" value="Unassembled WGS sequence"/>
</dbReference>
<dbReference type="EMBL" id="LN614830">
    <property type="protein sequence ID" value="CEG61332.1"/>
    <property type="molecule type" value="Genomic_DNA"/>
</dbReference>
<dbReference type="KEGG" id="tmc:LMI_2048"/>
<dbReference type="Proteomes" id="UP000032414">
    <property type="component" value="Chromosome I"/>
</dbReference>
<keyword evidence="5" id="KW-1185">Reference proteome</keyword>
<dbReference type="PATRIC" id="fig|451.8.peg.1152"/>
<organism evidence="2 4">
    <name type="scientific">Legionella micdadei</name>
    <name type="common">Tatlockia micdadei</name>
    <dbReference type="NCBI Taxonomy" id="451"/>
    <lineage>
        <taxon>Bacteria</taxon>
        <taxon>Pseudomonadati</taxon>
        <taxon>Pseudomonadota</taxon>
        <taxon>Gammaproteobacteria</taxon>
        <taxon>Legionellales</taxon>
        <taxon>Legionellaceae</taxon>
        <taxon>Legionella</taxon>
    </lineage>
</organism>
<feature type="transmembrane region" description="Helical" evidence="1">
    <location>
        <begin position="75"/>
        <end position="100"/>
    </location>
</feature>
<evidence type="ECO:0000313" key="2">
    <source>
        <dbReference type="EMBL" id="CEG61332.1"/>
    </source>
</evidence>
<reference evidence="4" key="1">
    <citation type="submission" date="2014-09" db="EMBL/GenBank/DDBJ databases">
        <authorList>
            <person name="Gomez-Valero L."/>
        </authorList>
    </citation>
    <scope>NUCLEOTIDE SEQUENCE [LARGE SCALE GENOMIC DNA]</scope>
    <source>
        <strain evidence="4">ATCC33218</strain>
    </source>
</reference>
<feature type="transmembrane region" description="Helical" evidence="1">
    <location>
        <begin position="20"/>
        <end position="42"/>
    </location>
</feature>
<protein>
    <submittedName>
        <fullName evidence="2">Uncharacterized protein</fullName>
    </submittedName>
</protein>
<dbReference type="HOGENOM" id="CLU_1601882_0_0_6"/>
<evidence type="ECO:0000313" key="5">
    <source>
        <dbReference type="Proteomes" id="UP000182998"/>
    </source>
</evidence>
<feature type="transmembrane region" description="Helical" evidence="1">
    <location>
        <begin position="112"/>
        <end position="130"/>
    </location>
</feature>
<gene>
    <name evidence="2" type="ORF">LMI_2048</name>
    <name evidence="3" type="ORF">SAMN02982997_01542</name>
</gene>
<dbReference type="AlphaFoldDB" id="A0A098GH69"/>
<feature type="transmembrane region" description="Helical" evidence="1">
    <location>
        <begin position="142"/>
        <end position="161"/>
    </location>
</feature>
<dbReference type="STRING" id="451.B6N58_05810"/>
<evidence type="ECO:0000313" key="4">
    <source>
        <dbReference type="Proteomes" id="UP000032414"/>
    </source>
</evidence>
<sequence>MIDFMNYVGGKDKKTFGLYYIKLGILLFYALWFLIACVTNVINLLNALDIINAWKFNSGNLLALKNLIFKFDASYLLLGLLFISGVFVQAFSSMLFFLASFAFWRERNKWKLINLAFAISMMLWAAFVIIEEIFIDYSYEPTHLRLLALELVSLLAFHLLADETKK</sequence>
<dbReference type="EMBL" id="FMVN01000007">
    <property type="protein sequence ID" value="SCY37967.1"/>
    <property type="molecule type" value="Genomic_DNA"/>
</dbReference>
<evidence type="ECO:0000256" key="1">
    <source>
        <dbReference type="SAM" id="Phobius"/>
    </source>
</evidence>